<evidence type="ECO:0000256" key="4">
    <source>
        <dbReference type="ARBA" id="ARBA00022679"/>
    </source>
</evidence>
<dbReference type="SMART" id="SM00388">
    <property type="entry name" value="HisKA"/>
    <property type="match status" value="1"/>
</dbReference>
<evidence type="ECO:0000256" key="2">
    <source>
        <dbReference type="ARBA" id="ARBA00012438"/>
    </source>
</evidence>
<dbReference type="InterPro" id="IPR005467">
    <property type="entry name" value="His_kinase_dom"/>
</dbReference>
<reference evidence="11 12" key="1">
    <citation type="submission" date="2019-02" db="EMBL/GenBank/DDBJ databases">
        <title>Deep-cultivation of Planctomycetes and their phenomic and genomic characterization uncovers novel biology.</title>
        <authorList>
            <person name="Wiegand S."/>
            <person name="Jogler M."/>
            <person name="Boedeker C."/>
            <person name="Pinto D."/>
            <person name="Vollmers J."/>
            <person name="Rivas-Marin E."/>
            <person name="Kohn T."/>
            <person name="Peeters S.H."/>
            <person name="Heuer A."/>
            <person name="Rast P."/>
            <person name="Oberbeckmann S."/>
            <person name="Bunk B."/>
            <person name="Jeske O."/>
            <person name="Meyerdierks A."/>
            <person name="Storesund J.E."/>
            <person name="Kallscheuer N."/>
            <person name="Luecker S."/>
            <person name="Lage O.M."/>
            <person name="Pohl T."/>
            <person name="Merkel B.J."/>
            <person name="Hornburger P."/>
            <person name="Mueller R.-W."/>
            <person name="Bruemmer F."/>
            <person name="Labrenz M."/>
            <person name="Spormann A.M."/>
            <person name="Op den Camp H."/>
            <person name="Overmann J."/>
            <person name="Amann R."/>
            <person name="Jetten M.S.M."/>
            <person name="Mascher T."/>
            <person name="Medema M.H."/>
            <person name="Devos D.P."/>
            <person name="Kaster A.-K."/>
            <person name="Ovreas L."/>
            <person name="Rohde M."/>
            <person name="Galperin M.Y."/>
            <person name="Jogler C."/>
        </authorList>
    </citation>
    <scope>NUCLEOTIDE SEQUENCE [LARGE SCALE GENOMIC DNA]</scope>
    <source>
        <strain evidence="11 12">I41</strain>
    </source>
</reference>
<dbReference type="Proteomes" id="UP000317909">
    <property type="component" value="Chromosome"/>
</dbReference>
<evidence type="ECO:0000256" key="6">
    <source>
        <dbReference type="ARBA" id="ARBA00022777"/>
    </source>
</evidence>
<dbReference type="GO" id="GO:0005524">
    <property type="term" value="F:ATP binding"/>
    <property type="evidence" value="ECO:0007669"/>
    <property type="project" value="UniProtKB-KW"/>
</dbReference>
<evidence type="ECO:0000256" key="3">
    <source>
        <dbReference type="ARBA" id="ARBA00022553"/>
    </source>
</evidence>
<dbReference type="Gene3D" id="3.30.565.10">
    <property type="entry name" value="Histidine kinase-like ATPase, C-terminal domain"/>
    <property type="match status" value="1"/>
</dbReference>
<evidence type="ECO:0000313" key="12">
    <source>
        <dbReference type="Proteomes" id="UP000317909"/>
    </source>
</evidence>
<comment type="catalytic activity">
    <reaction evidence="1">
        <text>ATP + protein L-histidine = ADP + protein N-phospho-L-histidine.</text>
        <dbReference type="EC" id="2.7.13.3"/>
    </reaction>
</comment>
<feature type="transmembrane region" description="Helical" evidence="9">
    <location>
        <begin position="20"/>
        <end position="38"/>
    </location>
</feature>
<keyword evidence="5" id="KW-0547">Nucleotide-binding</keyword>
<dbReference type="GO" id="GO:0000155">
    <property type="term" value="F:phosphorelay sensor kinase activity"/>
    <property type="evidence" value="ECO:0007669"/>
    <property type="project" value="InterPro"/>
</dbReference>
<organism evidence="11 12">
    <name type="scientific">Lacipirellula limnantheis</name>
    <dbReference type="NCBI Taxonomy" id="2528024"/>
    <lineage>
        <taxon>Bacteria</taxon>
        <taxon>Pseudomonadati</taxon>
        <taxon>Planctomycetota</taxon>
        <taxon>Planctomycetia</taxon>
        <taxon>Pirellulales</taxon>
        <taxon>Lacipirellulaceae</taxon>
        <taxon>Lacipirellula</taxon>
    </lineage>
</organism>
<gene>
    <name evidence="11" type="primary">kinE_2</name>
    <name evidence="11" type="ORF">I41_43780</name>
</gene>
<dbReference type="Pfam" id="PF02518">
    <property type="entry name" value="HATPase_c"/>
    <property type="match status" value="1"/>
</dbReference>
<evidence type="ECO:0000256" key="9">
    <source>
        <dbReference type="SAM" id="Phobius"/>
    </source>
</evidence>
<keyword evidence="8" id="KW-0902">Two-component regulatory system</keyword>
<proteinExistence type="predicted"/>
<dbReference type="KEGG" id="llh:I41_43780"/>
<name>A0A517U3G7_9BACT</name>
<keyword evidence="3" id="KW-0597">Phosphoprotein</keyword>
<dbReference type="CDD" id="cd00082">
    <property type="entry name" value="HisKA"/>
    <property type="match status" value="1"/>
</dbReference>
<dbReference type="EMBL" id="CP036339">
    <property type="protein sequence ID" value="QDT75169.1"/>
    <property type="molecule type" value="Genomic_DNA"/>
</dbReference>
<dbReference type="PROSITE" id="PS50109">
    <property type="entry name" value="HIS_KIN"/>
    <property type="match status" value="1"/>
</dbReference>
<keyword evidence="7" id="KW-0067">ATP-binding</keyword>
<dbReference type="Pfam" id="PF00512">
    <property type="entry name" value="HisKA"/>
    <property type="match status" value="1"/>
</dbReference>
<dbReference type="RefSeq" id="WP_145434860.1">
    <property type="nucleotide sequence ID" value="NZ_CP036339.1"/>
</dbReference>
<accession>A0A517U3G7</accession>
<dbReference type="InterPro" id="IPR003661">
    <property type="entry name" value="HisK_dim/P_dom"/>
</dbReference>
<dbReference type="SUPFAM" id="SSF55874">
    <property type="entry name" value="ATPase domain of HSP90 chaperone/DNA topoisomerase II/histidine kinase"/>
    <property type="match status" value="1"/>
</dbReference>
<dbReference type="SUPFAM" id="SSF47384">
    <property type="entry name" value="Homodimeric domain of signal transducing histidine kinase"/>
    <property type="match status" value="1"/>
</dbReference>
<feature type="domain" description="Histidine kinase" evidence="10">
    <location>
        <begin position="298"/>
        <end position="508"/>
    </location>
</feature>
<dbReference type="OrthoDB" id="9815750at2"/>
<dbReference type="CDD" id="cd00075">
    <property type="entry name" value="HATPase"/>
    <property type="match status" value="1"/>
</dbReference>
<keyword evidence="6 11" id="KW-0418">Kinase</keyword>
<dbReference type="AlphaFoldDB" id="A0A517U3G7"/>
<feature type="transmembrane region" description="Helical" evidence="9">
    <location>
        <begin position="196"/>
        <end position="219"/>
    </location>
</feature>
<evidence type="ECO:0000256" key="1">
    <source>
        <dbReference type="ARBA" id="ARBA00000085"/>
    </source>
</evidence>
<dbReference type="InterPro" id="IPR036097">
    <property type="entry name" value="HisK_dim/P_sf"/>
</dbReference>
<keyword evidence="12" id="KW-1185">Reference proteome</keyword>
<dbReference type="PANTHER" id="PTHR43065">
    <property type="entry name" value="SENSOR HISTIDINE KINASE"/>
    <property type="match status" value="1"/>
</dbReference>
<dbReference type="EC" id="2.7.13.3" evidence="2"/>
<dbReference type="PANTHER" id="PTHR43065:SF10">
    <property type="entry name" value="PEROXIDE STRESS-ACTIVATED HISTIDINE KINASE MAK3"/>
    <property type="match status" value="1"/>
</dbReference>
<keyword evidence="9" id="KW-0812">Transmembrane</keyword>
<dbReference type="InterPro" id="IPR003594">
    <property type="entry name" value="HATPase_dom"/>
</dbReference>
<evidence type="ECO:0000256" key="5">
    <source>
        <dbReference type="ARBA" id="ARBA00022741"/>
    </source>
</evidence>
<dbReference type="PRINTS" id="PR00344">
    <property type="entry name" value="BCTRLSENSOR"/>
</dbReference>
<dbReference type="InterPro" id="IPR036890">
    <property type="entry name" value="HATPase_C_sf"/>
</dbReference>
<dbReference type="Gene3D" id="1.10.287.130">
    <property type="match status" value="1"/>
</dbReference>
<evidence type="ECO:0000313" key="11">
    <source>
        <dbReference type="EMBL" id="QDT75169.1"/>
    </source>
</evidence>
<dbReference type="SMART" id="SM00387">
    <property type="entry name" value="HATPase_c"/>
    <property type="match status" value="1"/>
</dbReference>
<protein>
    <recommendedName>
        <fullName evidence="2">histidine kinase</fullName>
        <ecNumber evidence="2">2.7.13.3</ecNumber>
    </recommendedName>
</protein>
<evidence type="ECO:0000256" key="7">
    <source>
        <dbReference type="ARBA" id="ARBA00022840"/>
    </source>
</evidence>
<keyword evidence="9" id="KW-1133">Transmembrane helix</keyword>
<evidence type="ECO:0000259" key="10">
    <source>
        <dbReference type="PROSITE" id="PS50109"/>
    </source>
</evidence>
<sequence>MKPLTFAGGKRLRTVDRITALIGVVSFMLLATASYGAWQVKGQQERSEAILSQSIDSLRAAAELEQHVQELRHDLDVFLWRRDRGATEQGDFTDLRATKSERADIDLWLTRAQAAAHTADETALIDQMRAGLVKFYAQMERIAETPDLGGTRAALAEEAEAILDADVLAPARDFLSADEKLLDASRTEAATQTRRLARWLLGVGSGGALLAMFTGYGLARRISRSLVQLRIPMRDVAGKLSEVAGDVVVSTQLDVDDLGPALERLSTEVTSVVEQLHARHRDMVRADQLAGVGQLAAGLAHEVRNPLMAMKMLIQSARQQGSSGLDGRDLQIIDDEIRRLESLLTEFLDFARPTPLKREMVDLRDLVEKTVDFVERQADARQVTMFCDLPKEPVLLWIDPPRVRQVLLNLLLNAIQAAPLGGNVRVAIDISALEGQQMCRLKVSDDGPGIGPRQATRIFEPFYSTKETGLGLGLAVSQRICRSHGGELALERGDYSGAIFVVKLPLPVADEALRAVQRPSPERPETER</sequence>
<keyword evidence="9" id="KW-0472">Membrane</keyword>
<evidence type="ECO:0000256" key="8">
    <source>
        <dbReference type="ARBA" id="ARBA00023012"/>
    </source>
</evidence>
<dbReference type="InterPro" id="IPR004358">
    <property type="entry name" value="Sig_transdc_His_kin-like_C"/>
</dbReference>
<keyword evidence="4 11" id="KW-0808">Transferase</keyword>